<reference evidence="1 2" key="1">
    <citation type="submission" date="2019-12" db="EMBL/GenBank/DDBJ databases">
        <authorList>
            <person name="Floudas D."/>
            <person name="Bentzer J."/>
            <person name="Ahren D."/>
            <person name="Johansson T."/>
            <person name="Persson P."/>
            <person name="Tunlid A."/>
        </authorList>
    </citation>
    <scope>NUCLEOTIDE SEQUENCE [LARGE SCALE GENOMIC DNA]</scope>
    <source>
        <strain evidence="1 2">CBS 102.39</strain>
    </source>
</reference>
<evidence type="ECO:0008006" key="3">
    <source>
        <dbReference type="Google" id="ProtNLM"/>
    </source>
</evidence>
<evidence type="ECO:0000313" key="1">
    <source>
        <dbReference type="EMBL" id="KAF4615450.1"/>
    </source>
</evidence>
<gene>
    <name evidence="1" type="ORF">D9613_002501</name>
</gene>
<keyword evidence="2" id="KW-1185">Reference proteome</keyword>
<sequence length="283" mass="31177">MTMLASTGLNILAIGASRNIGYYASLRFLDNGDTVTFLLRNPSSMDEDADIQKHVQTGRARLVKGDGLVAEDVRNVWGEATKERPVDVLLFTVGFTGKASFHLTKGFVITPQDLVSKCLLNMLCEMPKTQQPPKIITLSTVGSTKTSREQASGVGLKVMYGYLIQSPIMDKLGMERIIYHCAGWDWNPEDGEPKDEVVGKGWRERPGLPAPGTLRDTAMVVRAALLTDGECLADKKGREAYRVNEGEVKEGYNVSRRDVGHFIFDAVVNTWGRYGGKQVSIAY</sequence>
<evidence type="ECO:0000313" key="2">
    <source>
        <dbReference type="Proteomes" id="UP000521872"/>
    </source>
</evidence>
<comment type="caution">
    <text evidence="1">The sequence shown here is derived from an EMBL/GenBank/DDBJ whole genome shotgun (WGS) entry which is preliminary data.</text>
</comment>
<accession>A0A8H4VPC6</accession>
<dbReference type="Proteomes" id="UP000521872">
    <property type="component" value="Unassembled WGS sequence"/>
</dbReference>
<dbReference type="AlphaFoldDB" id="A0A8H4VPC6"/>
<name>A0A8H4VPC6_9AGAR</name>
<dbReference type="EMBL" id="JAACJL010000044">
    <property type="protein sequence ID" value="KAF4615450.1"/>
    <property type="molecule type" value="Genomic_DNA"/>
</dbReference>
<dbReference type="Gene3D" id="3.40.50.720">
    <property type="entry name" value="NAD(P)-binding Rossmann-like Domain"/>
    <property type="match status" value="1"/>
</dbReference>
<protein>
    <recommendedName>
        <fullName evidence="3">NAD(P)-binding domain-containing protein</fullName>
    </recommendedName>
</protein>
<organism evidence="1 2">
    <name type="scientific">Agrocybe pediades</name>
    <dbReference type="NCBI Taxonomy" id="84607"/>
    <lineage>
        <taxon>Eukaryota</taxon>
        <taxon>Fungi</taxon>
        <taxon>Dikarya</taxon>
        <taxon>Basidiomycota</taxon>
        <taxon>Agaricomycotina</taxon>
        <taxon>Agaricomycetes</taxon>
        <taxon>Agaricomycetidae</taxon>
        <taxon>Agaricales</taxon>
        <taxon>Agaricineae</taxon>
        <taxon>Strophariaceae</taxon>
        <taxon>Agrocybe</taxon>
    </lineage>
</organism>
<proteinExistence type="predicted"/>
<dbReference type="SUPFAM" id="SSF51735">
    <property type="entry name" value="NAD(P)-binding Rossmann-fold domains"/>
    <property type="match status" value="1"/>
</dbReference>
<dbReference type="InterPro" id="IPR036291">
    <property type="entry name" value="NAD(P)-bd_dom_sf"/>
</dbReference>